<evidence type="ECO:0000259" key="4">
    <source>
        <dbReference type="PROSITE" id="PS50977"/>
    </source>
</evidence>
<dbReference type="PANTHER" id="PTHR30055">
    <property type="entry name" value="HTH-TYPE TRANSCRIPTIONAL REGULATOR RUTR"/>
    <property type="match status" value="1"/>
</dbReference>
<accession>A0ABX5KQD5</accession>
<evidence type="ECO:0000256" key="2">
    <source>
        <dbReference type="PROSITE-ProRule" id="PRU00335"/>
    </source>
</evidence>
<dbReference type="PANTHER" id="PTHR30055:SF223">
    <property type="entry name" value="HTH-TYPE TRANSCRIPTIONAL REGULATOR UIDR"/>
    <property type="match status" value="1"/>
</dbReference>
<dbReference type="PRINTS" id="PR00455">
    <property type="entry name" value="HTHTETR"/>
</dbReference>
<dbReference type="Proteomes" id="UP000245712">
    <property type="component" value="Unassembled WGS sequence"/>
</dbReference>
<dbReference type="InterPro" id="IPR009057">
    <property type="entry name" value="Homeodomain-like_sf"/>
</dbReference>
<dbReference type="PROSITE" id="PS50977">
    <property type="entry name" value="HTH_TETR_2"/>
    <property type="match status" value="1"/>
</dbReference>
<dbReference type="InterPro" id="IPR001647">
    <property type="entry name" value="HTH_TetR"/>
</dbReference>
<evidence type="ECO:0000313" key="6">
    <source>
        <dbReference type="Proteomes" id="UP000245712"/>
    </source>
</evidence>
<proteinExistence type="predicted"/>
<dbReference type="Gene3D" id="1.10.357.10">
    <property type="entry name" value="Tetracycline Repressor, domain 2"/>
    <property type="match status" value="1"/>
</dbReference>
<keyword evidence="6" id="KW-1185">Reference proteome</keyword>
<dbReference type="Pfam" id="PF14246">
    <property type="entry name" value="TetR_C_7"/>
    <property type="match status" value="1"/>
</dbReference>
<dbReference type="SUPFAM" id="SSF48498">
    <property type="entry name" value="Tetracyclin repressor-like, C-terminal domain"/>
    <property type="match status" value="1"/>
</dbReference>
<comment type="caution">
    <text evidence="5">The sequence shown here is derived from an EMBL/GenBank/DDBJ whole genome shotgun (WGS) entry which is preliminary data.</text>
</comment>
<dbReference type="EMBL" id="QEOB01000004">
    <property type="protein sequence ID" value="PVX84797.1"/>
    <property type="molecule type" value="Genomic_DNA"/>
</dbReference>
<sequence length="214" mass="23834">MDSTTPTDSAPAARGRGRPVTISRELRREQILKVAESLFKQAGYATTSMADIARVCETSKRTLYELFPAKEDLFRALVADVESFPDTAHEMDDTAGAQEVLEATLAAIAHYVLSERHVTVSRLVIAESNLFPEIRQHYYEQGINRSKQWLESRIAALVERKRIAPVNVDRTADMLFGAVIGTHLIAAISYRETPDMAEIAHKAREAVARLVDPL</sequence>
<feature type="region of interest" description="Disordered" evidence="3">
    <location>
        <begin position="1"/>
        <end position="20"/>
    </location>
</feature>
<name>A0ABX5KQD5_9BURK</name>
<evidence type="ECO:0000256" key="3">
    <source>
        <dbReference type="SAM" id="MobiDB-lite"/>
    </source>
</evidence>
<dbReference type="SUPFAM" id="SSF46689">
    <property type="entry name" value="Homeodomain-like"/>
    <property type="match status" value="1"/>
</dbReference>
<dbReference type="InterPro" id="IPR050109">
    <property type="entry name" value="HTH-type_TetR-like_transc_reg"/>
</dbReference>
<dbReference type="InterPro" id="IPR036271">
    <property type="entry name" value="Tet_transcr_reg_TetR-rel_C_sf"/>
</dbReference>
<dbReference type="InterPro" id="IPR039536">
    <property type="entry name" value="TetR_C_Proteobacteria"/>
</dbReference>
<dbReference type="RefSeq" id="WP_165841853.1">
    <property type="nucleotide sequence ID" value="NZ_QEOB01000004.1"/>
</dbReference>
<evidence type="ECO:0000313" key="5">
    <source>
        <dbReference type="EMBL" id="PVX84797.1"/>
    </source>
</evidence>
<feature type="domain" description="HTH tetR-type" evidence="4">
    <location>
        <begin position="25"/>
        <end position="85"/>
    </location>
</feature>
<protein>
    <submittedName>
        <fullName evidence="5">TetR family transcriptional regulator</fullName>
    </submittedName>
</protein>
<feature type="DNA-binding region" description="H-T-H motif" evidence="2">
    <location>
        <begin position="48"/>
        <end position="67"/>
    </location>
</feature>
<dbReference type="Pfam" id="PF00440">
    <property type="entry name" value="TetR_N"/>
    <property type="match status" value="1"/>
</dbReference>
<reference evidence="5 6" key="1">
    <citation type="submission" date="2018-05" db="EMBL/GenBank/DDBJ databases">
        <title>Genomic Encyclopedia of Type Strains, Phase IV (KMG-V): Genome sequencing to study the core and pangenomes of soil and plant-associated prokaryotes.</title>
        <authorList>
            <person name="Whitman W."/>
        </authorList>
    </citation>
    <scope>NUCLEOTIDE SEQUENCE [LARGE SCALE GENOMIC DNA]</scope>
    <source>
        <strain evidence="5 6">SCZa-39</strain>
    </source>
</reference>
<gene>
    <name evidence="5" type="ORF">C7402_10440</name>
</gene>
<evidence type="ECO:0000256" key="1">
    <source>
        <dbReference type="ARBA" id="ARBA00023125"/>
    </source>
</evidence>
<organism evidence="5 6">
    <name type="scientific">Paraburkholderia unamae</name>
    <dbReference type="NCBI Taxonomy" id="219649"/>
    <lineage>
        <taxon>Bacteria</taxon>
        <taxon>Pseudomonadati</taxon>
        <taxon>Pseudomonadota</taxon>
        <taxon>Betaproteobacteria</taxon>
        <taxon>Burkholderiales</taxon>
        <taxon>Burkholderiaceae</taxon>
        <taxon>Paraburkholderia</taxon>
    </lineage>
</organism>
<keyword evidence="1 2" id="KW-0238">DNA-binding</keyword>